<protein>
    <recommendedName>
        <fullName evidence="1">Protein kinase domain-containing protein</fullName>
    </recommendedName>
</protein>
<dbReference type="GeneID" id="63845228"/>
<reference evidence="2" key="1">
    <citation type="submission" date="2020-01" db="EMBL/GenBank/DDBJ databases">
        <authorList>
            <consortium name="DOE Joint Genome Institute"/>
            <person name="Haridas S."/>
            <person name="Albert R."/>
            <person name="Binder M."/>
            <person name="Bloem J."/>
            <person name="Labutti K."/>
            <person name="Salamov A."/>
            <person name="Andreopoulos B."/>
            <person name="Baker S.E."/>
            <person name="Barry K."/>
            <person name="Bills G."/>
            <person name="Bluhm B.H."/>
            <person name="Cannon C."/>
            <person name="Castanera R."/>
            <person name="Culley D.E."/>
            <person name="Daum C."/>
            <person name="Ezra D."/>
            <person name="Gonzalez J.B."/>
            <person name="Henrissat B."/>
            <person name="Kuo A."/>
            <person name="Liang C."/>
            <person name="Lipzen A."/>
            <person name="Lutzoni F."/>
            <person name="Magnuson J."/>
            <person name="Mondo S."/>
            <person name="Nolan M."/>
            <person name="Ohm R."/>
            <person name="Pangilinan J."/>
            <person name="Park H.-J."/>
            <person name="Ramirez L."/>
            <person name="Alfaro M."/>
            <person name="Sun H."/>
            <person name="Tritt A."/>
            <person name="Yoshinaga Y."/>
            <person name="Zwiers L.-H."/>
            <person name="Turgeon B.G."/>
            <person name="Goodwin S.B."/>
            <person name="Spatafora J.W."/>
            <person name="Crous P.W."/>
            <person name="Grigoriev I.V."/>
        </authorList>
    </citation>
    <scope>NUCLEOTIDE SEQUENCE</scope>
    <source>
        <strain evidence="2">CBS 394.84</strain>
    </source>
</reference>
<dbReference type="SUPFAM" id="SSF56112">
    <property type="entry name" value="Protein kinase-like (PK-like)"/>
    <property type="match status" value="3"/>
</dbReference>
<dbReference type="InterPro" id="IPR011009">
    <property type="entry name" value="Kinase-like_dom_sf"/>
</dbReference>
<dbReference type="InterPro" id="IPR010730">
    <property type="entry name" value="HET"/>
</dbReference>
<gene>
    <name evidence="2" type="ORF">K460DRAFT_274684</name>
</gene>
<feature type="non-terminal residue" evidence="2">
    <location>
        <position position="1"/>
    </location>
</feature>
<name>A0A9P4GQI4_9PLEO</name>
<dbReference type="Pfam" id="PF00069">
    <property type="entry name" value="Pkinase"/>
    <property type="match status" value="2"/>
</dbReference>
<accession>A0A9P4GQI4</accession>
<comment type="caution">
    <text evidence="2">The sequence shown here is derived from an EMBL/GenBank/DDBJ whole genome shotgun (WGS) entry which is preliminary data.</text>
</comment>
<dbReference type="InterPro" id="IPR000719">
    <property type="entry name" value="Prot_kinase_dom"/>
</dbReference>
<dbReference type="OrthoDB" id="4062651at2759"/>
<organism evidence="2 3">
    <name type="scientific">Cucurbitaria berberidis CBS 394.84</name>
    <dbReference type="NCBI Taxonomy" id="1168544"/>
    <lineage>
        <taxon>Eukaryota</taxon>
        <taxon>Fungi</taxon>
        <taxon>Dikarya</taxon>
        <taxon>Ascomycota</taxon>
        <taxon>Pezizomycotina</taxon>
        <taxon>Dothideomycetes</taxon>
        <taxon>Pleosporomycetidae</taxon>
        <taxon>Pleosporales</taxon>
        <taxon>Pleosporineae</taxon>
        <taxon>Cucurbitariaceae</taxon>
        <taxon>Cucurbitaria</taxon>
    </lineage>
</organism>
<evidence type="ECO:0000259" key="1">
    <source>
        <dbReference type="PROSITE" id="PS50011"/>
    </source>
</evidence>
<dbReference type="CDD" id="cd00180">
    <property type="entry name" value="PKc"/>
    <property type="match status" value="1"/>
</dbReference>
<dbReference type="RefSeq" id="XP_040793331.1">
    <property type="nucleotide sequence ID" value="XM_040927975.1"/>
</dbReference>
<evidence type="ECO:0000313" key="3">
    <source>
        <dbReference type="Proteomes" id="UP000800039"/>
    </source>
</evidence>
<dbReference type="PANTHER" id="PTHR24359:SF37">
    <property type="entry name" value="PROTEIN KINASE DOMAIN-CONTAINING PROTEIN"/>
    <property type="match status" value="1"/>
</dbReference>
<proteinExistence type="predicted"/>
<dbReference type="Gene3D" id="1.10.510.10">
    <property type="entry name" value="Transferase(Phosphotransferase) domain 1"/>
    <property type="match status" value="4"/>
</dbReference>
<dbReference type="GO" id="GO:0004674">
    <property type="term" value="F:protein serine/threonine kinase activity"/>
    <property type="evidence" value="ECO:0007669"/>
    <property type="project" value="TreeGrafter"/>
</dbReference>
<keyword evidence="3" id="KW-1185">Reference proteome</keyword>
<dbReference type="Pfam" id="PF06985">
    <property type="entry name" value="HET"/>
    <property type="match status" value="1"/>
</dbReference>
<dbReference type="EMBL" id="ML976614">
    <property type="protein sequence ID" value="KAF1850768.1"/>
    <property type="molecule type" value="Genomic_DNA"/>
</dbReference>
<dbReference type="SMART" id="SM00220">
    <property type="entry name" value="S_TKc"/>
    <property type="match status" value="1"/>
</dbReference>
<dbReference type="PANTHER" id="PTHR24359">
    <property type="entry name" value="SERINE/THREONINE-PROTEIN KINASE SBK1"/>
    <property type="match status" value="1"/>
</dbReference>
<dbReference type="PROSITE" id="PS50011">
    <property type="entry name" value="PROTEIN_KINASE_DOM"/>
    <property type="match status" value="2"/>
</dbReference>
<evidence type="ECO:0000313" key="2">
    <source>
        <dbReference type="EMBL" id="KAF1850768.1"/>
    </source>
</evidence>
<dbReference type="GO" id="GO:0005524">
    <property type="term" value="F:ATP binding"/>
    <property type="evidence" value="ECO:0007669"/>
    <property type="project" value="InterPro"/>
</dbReference>
<feature type="domain" description="Protein kinase" evidence="1">
    <location>
        <begin position="964"/>
        <end position="1314"/>
    </location>
</feature>
<feature type="domain" description="Protein kinase" evidence="1">
    <location>
        <begin position="270"/>
        <end position="644"/>
    </location>
</feature>
<dbReference type="Proteomes" id="UP000800039">
    <property type="component" value="Unassembled WGS sequence"/>
</dbReference>
<sequence length="2057" mass="235004">ASSDCADSSLKETWNLERPFTSSLGVPHQWPHSVSPKLSIISDAGDQQQLRLKRTLAQPEESFDENYDIEQSLASLPPLGPTHELQEQILDARQRTRNNEGQIRKFIPKEDLCRVVNTDSVTRALMKELSQVHSHEQIRSYAKVICTELETNEIQRGKAKIKSFRKIFALLVLVEAASSIVRFLDEDVSDQDLPLTLVRRQGTDELYRKGNRNKKPLRCFKLSPVKLENFQEYQWWMLAPYFSPGEDGVMKHYILQDDHILPFVDPDDADEGGVVIKTGGYGRVLMVRIHPDHHNFRDRQLCERGFAIKQQIYDSDRDTFKREVRVLKEFSGDRSHPHVVSLLATYEQFRKFHLIFYRAEGDLFDHWKKMKPRPDLTYSNVVWVATQCTGIAEGLLKLHKLLSFHKVQAEMVESQSEDNNISTEKRVRIIEPIHDRVGTDSSILSNGVKERAASPIKWPNQKDGHRFDSNEDARCKQYGRHGDINPANILWYNGNDDDAGCLQGTLKIADFGQAELNSLLSRTKRRSVANTLTYRPPECDLPSSIIRQSYDIWCLGCVYLEFVTWLLGGEQLLMKFVRLRMAPDVFQQGQLSDTFFQAVRNHETFPPEIEIKPKVTQFIDDLHRNPKCTVYLHEFLNMIQNDMLVVESSERKQCASIWNRLDSMTRKCHQDEDYAATYNPWYFKQTSVSRSVELKMTPDVRQAIEKNLPLRPATPARAVLTWYIRRSIRRSVFMLRSSVPSLISLVIVLESPQCVNRPFQTARGKGRVRMQLSRGVRYWRHAAACFGVIPRSVYAELSTHRHRFPDVRILDSMVDGTFHDPARSYLPESAINDLIVQDTVEQELRKIEENPTKETRNFNGEFRSKLATWIVENARRVFAVTIQCDLQPRFLFFSMLLFRSQDFTDSKLADLQSSRPPSQEFSNRIWKPLQLDTFFDKRWKFLVPVFSQAKYDYDLCAERIFPFTSDGAVPKDGAFSSVYRIKIHKDHQQHPGLQDIALKELKVPRGDEQSGTDRAWELEASALEAINKLDHPHIVKCIAAIRRGNSRYFMFPWADGDSLRDFWDETPRQAPNANIIEQAIVQLRGIADALDRLHNFDGGRSDDDAIGRGISIRLETPVVQETQLHNETNGERQVKLDNEVDDYKNAEKAESIRHGDLKPENILRFLDKQSDLGTLKIADMGLAKRHVVATQERGKATSTRYGTRRYEAPETVTAKNARSRLYDIWSMGCITFEFIIWILYGNVELKNLYTQIEGNAQQVCQYYEIVDTNELQGARIHPVVLRWLEHVEKNDPECSVDFNSAIKDLLRLVREQLLIVPLPPNRKSSTVGGRGLAPPALGQTVTRYRATAAQFRDALDGILSKAKVPGYIFTGNDRTNINPPRPKSSTLLSPRTANRSEYFSFPKPNSPTLGPLKSGVLGRPVGADYTLPPLKDWQFYVDNTFAEKVTTAAGIKTLSPQLGKQQRLCNQCSNLNFWKGGFSIEVKASDLAAKAASCQFCKMLNDSFNEAEDARGDKARFTRDQSSILISGDAFPVLSIVRSPELNTPLPIQVGFPELPEPGTNVFFSITRMWLEDCDSVHERCQGFSESLPTRLIDVGTIDAPMLRLTETNRGKISSRKYIALSHPWGNTQKYPPFSTMRKDMDMFKEAIPEDKLPATFRDAVKVTRELSIRYLWIDSLCIIQGPDGDFNDEAKRMEDVFNGAFCVLAASRANSQRDGFLGPRPKREYVTFQHDAEKPFYVCKNIDNFSKDVIEGSLNKRGWVLQERALARRTIYFTKSQTYFECGEGVRCETLTRMQNNMADFLGDPNFPDKAMRANRAEKIAYFQGLYKQYSRLDFTRYEDRPFAIAGLEKRLQRAFGTRGAYGIFDDGDKTDGGLFHRSLLWQRGEEKGDAGNLTPIEFPPERNVRVPSWSWMAYKGGIDYIDPPFNTADWEIEEVVPPWTRGGNRDTDTAPQDGEIAIIATVRDFKVAGRQPGEVELTYDTERMRGSDGQRTQCVVVAKTKGASSNQTRRYYVLLVNSMNATAGRGERFYRRVGAGVMLGKFITFDSPGIAAKII</sequence>